<dbReference type="KEGG" id="parl:PEC302110_33830"/>
<dbReference type="RefSeq" id="WP_338659347.1">
    <property type="nucleotide sequence ID" value="NZ_AP028908.1"/>
</dbReference>
<gene>
    <name evidence="1" type="ORF">PEC302110_33830</name>
</gene>
<keyword evidence="2" id="KW-1185">Reference proteome</keyword>
<organism evidence="1 2">
    <name type="scientific">Pectobacterium araliae</name>
    <dbReference type="NCBI Taxonomy" id="3073862"/>
    <lineage>
        <taxon>Bacteria</taxon>
        <taxon>Pseudomonadati</taxon>
        <taxon>Pseudomonadota</taxon>
        <taxon>Gammaproteobacteria</taxon>
        <taxon>Enterobacterales</taxon>
        <taxon>Pectobacteriaceae</taxon>
        <taxon>Pectobacterium</taxon>
    </lineage>
</organism>
<dbReference type="EMBL" id="AP028908">
    <property type="protein sequence ID" value="BES86286.1"/>
    <property type="molecule type" value="Genomic_DNA"/>
</dbReference>
<proteinExistence type="predicted"/>
<sequence length="145" mass="16827">MRELISVGARFIENNSEVSVVIREQTVDRVVFSYEQYPQARHHYQRDAFIRDFSPVKANEINLDAYYDDQRRVNALISSNCAPVPATPENISRNRLLRAQVGLRHLLTEVIPQITDEQQRREVYLWVDGIYAITCFEEVDAGIQS</sequence>
<name>A0AAN0KCI0_9GAMM</name>
<evidence type="ECO:0000313" key="1">
    <source>
        <dbReference type="EMBL" id="BES86286.1"/>
    </source>
</evidence>
<accession>A0AAN0KCI0</accession>
<dbReference type="Proteomes" id="UP001377830">
    <property type="component" value="Chromosome"/>
</dbReference>
<reference evidence="2" key="1">
    <citation type="journal article" date="2024" name="Int. J. Syst. Evol. Microbiol.">
        <title>Pectobacterium araliae sp. nov., a pathogen causing bacterial soft rot of Japanese angelica tree in Japan.</title>
        <authorList>
            <person name="Sawada H."/>
            <person name="Someya N."/>
            <person name="Morohoshi T."/>
            <person name="Ono M."/>
            <person name="Satou M."/>
        </authorList>
    </citation>
    <scope>NUCLEOTIDE SEQUENCE [LARGE SCALE GENOMIC DNA]</scope>
    <source>
        <strain evidence="2">MAFF 302110</strain>
    </source>
</reference>
<evidence type="ECO:0000313" key="2">
    <source>
        <dbReference type="Proteomes" id="UP001377830"/>
    </source>
</evidence>
<dbReference type="AlphaFoldDB" id="A0AAN0KCI0"/>
<protein>
    <submittedName>
        <fullName evidence="1">Uncharacterized protein</fullName>
    </submittedName>
</protein>